<reference evidence="2 3" key="1">
    <citation type="journal article" date="2021" name="Elife">
        <title>Chloroplast acquisition without the gene transfer in kleptoplastic sea slugs, Plakobranchus ocellatus.</title>
        <authorList>
            <person name="Maeda T."/>
            <person name="Takahashi S."/>
            <person name="Yoshida T."/>
            <person name="Shimamura S."/>
            <person name="Takaki Y."/>
            <person name="Nagai Y."/>
            <person name="Toyoda A."/>
            <person name="Suzuki Y."/>
            <person name="Arimoto A."/>
            <person name="Ishii H."/>
            <person name="Satoh N."/>
            <person name="Nishiyama T."/>
            <person name="Hasebe M."/>
            <person name="Maruyama T."/>
            <person name="Minagawa J."/>
            <person name="Obokata J."/>
            <person name="Shigenobu S."/>
        </authorList>
    </citation>
    <scope>NUCLEOTIDE SEQUENCE [LARGE SCALE GENOMIC DNA]</scope>
</reference>
<organism evidence="2 3">
    <name type="scientific">Elysia marginata</name>
    <dbReference type="NCBI Taxonomy" id="1093978"/>
    <lineage>
        <taxon>Eukaryota</taxon>
        <taxon>Metazoa</taxon>
        <taxon>Spiralia</taxon>
        <taxon>Lophotrochozoa</taxon>
        <taxon>Mollusca</taxon>
        <taxon>Gastropoda</taxon>
        <taxon>Heterobranchia</taxon>
        <taxon>Euthyneura</taxon>
        <taxon>Panpulmonata</taxon>
        <taxon>Sacoglossa</taxon>
        <taxon>Placobranchoidea</taxon>
        <taxon>Plakobranchidae</taxon>
        <taxon>Elysia</taxon>
    </lineage>
</organism>
<dbReference type="EMBL" id="BMAT01006721">
    <property type="protein sequence ID" value="GFS18563.1"/>
    <property type="molecule type" value="Genomic_DNA"/>
</dbReference>
<keyword evidence="3" id="KW-1185">Reference proteome</keyword>
<name>A0AAV4JA62_9GAST</name>
<sequence length="105" mass="11959">MELEAPPMPPQMPNSLRQHLYSRGQQQQLQRRRQQILQQQRHFMALKAARLQRDPKHNPYSISYSDGLEAAPRTGSLLNSPANAIRRPGGVTNSVNIKGKDTILY</sequence>
<feature type="compositionally biased region" description="Pro residues" evidence="1">
    <location>
        <begin position="1"/>
        <end position="12"/>
    </location>
</feature>
<evidence type="ECO:0000313" key="2">
    <source>
        <dbReference type="EMBL" id="GFS18563.1"/>
    </source>
</evidence>
<evidence type="ECO:0000256" key="1">
    <source>
        <dbReference type="SAM" id="MobiDB-lite"/>
    </source>
</evidence>
<protein>
    <recommendedName>
        <fullName evidence="4">Histone deacetylase</fullName>
    </recommendedName>
</protein>
<feature type="region of interest" description="Disordered" evidence="1">
    <location>
        <begin position="52"/>
        <end position="72"/>
    </location>
</feature>
<proteinExistence type="predicted"/>
<evidence type="ECO:0008006" key="4">
    <source>
        <dbReference type="Google" id="ProtNLM"/>
    </source>
</evidence>
<comment type="caution">
    <text evidence="2">The sequence shown here is derived from an EMBL/GenBank/DDBJ whole genome shotgun (WGS) entry which is preliminary data.</text>
</comment>
<dbReference type="Proteomes" id="UP000762676">
    <property type="component" value="Unassembled WGS sequence"/>
</dbReference>
<dbReference type="AlphaFoldDB" id="A0AAV4JA62"/>
<feature type="region of interest" description="Disordered" evidence="1">
    <location>
        <begin position="1"/>
        <end position="34"/>
    </location>
</feature>
<accession>A0AAV4JA62</accession>
<gene>
    <name evidence="2" type="ORF">ElyMa_003266300</name>
</gene>
<feature type="compositionally biased region" description="Low complexity" evidence="1">
    <location>
        <begin position="17"/>
        <end position="34"/>
    </location>
</feature>
<evidence type="ECO:0000313" key="3">
    <source>
        <dbReference type="Proteomes" id="UP000762676"/>
    </source>
</evidence>